<dbReference type="PANTHER" id="PTHR43133:SF60">
    <property type="entry name" value="RNA POLYMERASE SIGMA FACTOR SIGV"/>
    <property type="match status" value="1"/>
</dbReference>
<dbReference type="InterPro" id="IPR014284">
    <property type="entry name" value="RNA_pol_sigma-70_dom"/>
</dbReference>
<dbReference type="EMBL" id="MRTF01000005">
    <property type="protein sequence ID" value="OME92265.1"/>
    <property type="molecule type" value="Genomic_DNA"/>
</dbReference>
<keyword evidence="3" id="KW-0731">Sigma factor</keyword>
<dbReference type="Pfam" id="PF04542">
    <property type="entry name" value="Sigma70_r2"/>
    <property type="match status" value="1"/>
</dbReference>
<dbReference type="Proteomes" id="UP000187074">
    <property type="component" value="Unassembled WGS sequence"/>
</dbReference>
<dbReference type="OrthoDB" id="9785675at2"/>
<dbReference type="NCBIfam" id="NF009195">
    <property type="entry name" value="PRK12543.1"/>
    <property type="match status" value="1"/>
</dbReference>
<dbReference type="STRING" id="1401.BK123_16800"/>
<dbReference type="InterPro" id="IPR013249">
    <property type="entry name" value="RNA_pol_sigma70_r4_t2"/>
</dbReference>
<dbReference type="InterPro" id="IPR013324">
    <property type="entry name" value="RNA_pol_sigma_r3/r4-like"/>
</dbReference>
<accession>A0A1R1B164</accession>
<evidence type="ECO:0000256" key="3">
    <source>
        <dbReference type="ARBA" id="ARBA00023082"/>
    </source>
</evidence>
<dbReference type="Pfam" id="PF08281">
    <property type="entry name" value="Sigma70_r4_2"/>
    <property type="match status" value="1"/>
</dbReference>
<dbReference type="CDD" id="cd06171">
    <property type="entry name" value="Sigma70_r4"/>
    <property type="match status" value="1"/>
</dbReference>
<organism evidence="7 8">
    <name type="scientific">Paenibacillus lautus</name>
    <name type="common">Bacillus lautus</name>
    <dbReference type="NCBI Taxonomy" id="1401"/>
    <lineage>
        <taxon>Bacteria</taxon>
        <taxon>Bacillati</taxon>
        <taxon>Bacillota</taxon>
        <taxon>Bacilli</taxon>
        <taxon>Bacillales</taxon>
        <taxon>Paenibacillaceae</taxon>
        <taxon>Paenibacillus</taxon>
    </lineage>
</organism>
<keyword evidence="2" id="KW-0805">Transcription regulation</keyword>
<protein>
    <submittedName>
        <fullName evidence="7">RNA polymerase subunit sigma</fullName>
    </submittedName>
</protein>
<evidence type="ECO:0000259" key="5">
    <source>
        <dbReference type="Pfam" id="PF04542"/>
    </source>
</evidence>
<dbReference type="PANTHER" id="PTHR43133">
    <property type="entry name" value="RNA POLYMERASE ECF-TYPE SIGMA FACTO"/>
    <property type="match status" value="1"/>
</dbReference>
<dbReference type="GO" id="GO:0016987">
    <property type="term" value="F:sigma factor activity"/>
    <property type="evidence" value="ECO:0007669"/>
    <property type="project" value="UniProtKB-KW"/>
</dbReference>
<name>A0A1R1B164_PAELA</name>
<dbReference type="AlphaFoldDB" id="A0A1R1B164"/>
<evidence type="ECO:0000256" key="2">
    <source>
        <dbReference type="ARBA" id="ARBA00023015"/>
    </source>
</evidence>
<evidence type="ECO:0000259" key="6">
    <source>
        <dbReference type="Pfam" id="PF08281"/>
    </source>
</evidence>
<dbReference type="SUPFAM" id="SSF88659">
    <property type="entry name" value="Sigma3 and sigma4 domains of RNA polymerase sigma factors"/>
    <property type="match status" value="1"/>
</dbReference>
<sequence>MNHPSEYARLISLTLAGNRDAFGELYEATIKDVYNTVYFLIREPSDAEDVIQEIYIQLYRSLEKFDVSRPFRPWLMGVVMRQIQAHRRKSWTHMRIIKKAEQIDQAVVYDISSEVVNKLSNQSLLESVDRLPYKLKLVVILHYMNDYTQEEIAATLEIPLGTVKSRIHAALQKMRKKQKISILAMGKVEGLNEFR</sequence>
<dbReference type="SUPFAM" id="SSF88946">
    <property type="entry name" value="Sigma2 domain of RNA polymerase sigma factors"/>
    <property type="match status" value="1"/>
</dbReference>
<dbReference type="Gene3D" id="1.10.1740.10">
    <property type="match status" value="1"/>
</dbReference>
<evidence type="ECO:0000313" key="7">
    <source>
        <dbReference type="EMBL" id="OME92265.1"/>
    </source>
</evidence>
<dbReference type="Gene3D" id="1.10.10.10">
    <property type="entry name" value="Winged helix-like DNA-binding domain superfamily/Winged helix DNA-binding domain"/>
    <property type="match status" value="1"/>
</dbReference>
<proteinExistence type="inferred from homology"/>
<dbReference type="GO" id="GO:0003677">
    <property type="term" value="F:DNA binding"/>
    <property type="evidence" value="ECO:0007669"/>
    <property type="project" value="InterPro"/>
</dbReference>
<dbReference type="GO" id="GO:0006352">
    <property type="term" value="P:DNA-templated transcription initiation"/>
    <property type="evidence" value="ECO:0007669"/>
    <property type="project" value="InterPro"/>
</dbReference>
<evidence type="ECO:0000256" key="1">
    <source>
        <dbReference type="ARBA" id="ARBA00010641"/>
    </source>
</evidence>
<feature type="domain" description="RNA polymerase sigma factor 70 region 4 type 2" evidence="6">
    <location>
        <begin position="122"/>
        <end position="174"/>
    </location>
</feature>
<dbReference type="InterPro" id="IPR013325">
    <property type="entry name" value="RNA_pol_sigma_r2"/>
</dbReference>
<gene>
    <name evidence="7" type="ORF">BK123_16800</name>
</gene>
<dbReference type="InterPro" id="IPR036388">
    <property type="entry name" value="WH-like_DNA-bd_sf"/>
</dbReference>
<dbReference type="InterPro" id="IPR007627">
    <property type="entry name" value="RNA_pol_sigma70_r2"/>
</dbReference>
<reference evidence="7 8" key="1">
    <citation type="submission" date="2016-11" db="EMBL/GenBank/DDBJ databases">
        <title>Paenibacillus species isolates.</title>
        <authorList>
            <person name="Beno S.M."/>
        </authorList>
    </citation>
    <scope>NUCLEOTIDE SEQUENCE [LARGE SCALE GENOMIC DNA]</scope>
    <source>
        <strain evidence="7 8">FSL F4-0100</strain>
    </source>
</reference>
<dbReference type="RefSeq" id="WP_076323518.1">
    <property type="nucleotide sequence ID" value="NZ_MRTF01000005.1"/>
</dbReference>
<evidence type="ECO:0000256" key="4">
    <source>
        <dbReference type="ARBA" id="ARBA00023163"/>
    </source>
</evidence>
<dbReference type="InterPro" id="IPR039425">
    <property type="entry name" value="RNA_pol_sigma-70-like"/>
</dbReference>
<feature type="domain" description="RNA polymerase sigma-70 region 2" evidence="5">
    <location>
        <begin position="25"/>
        <end position="91"/>
    </location>
</feature>
<evidence type="ECO:0000313" key="8">
    <source>
        <dbReference type="Proteomes" id="UP000187074"/>
    </source>
</evidence>
<keyword evidence="4" id="KW-0804">Transcription</keyword>
<dbReference type="NCBIfam" id="TIGR02937">
    <property type="entry name" value="sigma70-ECF"/>
    <property type="match status" value="1"/>
</dbReference>
<comment type="caution">
    <text evidence="7">The sequence shown here is derived from an EMBL/GenBank/DDBJ whole genome shotgun (WGS) entry which is preliminary data.</text>
</comment>
<comment type="similarity">
    <text evidence="1">Belongs to the sigma-70 factor family. ECF subfamily.</text>
</comment>